<dbReference type="Pfam" id="PF00270">
    <property type="entry name" value="DEAD"/>
    <property type="match status" value="1"/>
</dbReference>
<dbReference type="CDD" id="cd17946">
    <property type="entry name" value="DEADc_DDX24"/>
    <property type="match status" value="1"/>
</dbReference>
<keyword evidence="4 7" id="KW-0067">ATP-binding</keyword>
<dbReference type="SMART" id="SM00487">
    <property type="entry name" value="DEXDc"/>
    <property type="match status" value="1"/>
</dbReference>
<dbReference type="InterPro" id="IPR042307">
    <property type="entry name" value="Reeler_sf"/>
</dbReference>
<dbReference type="EMBL" id="JH431830">
    <property type="status" value="NOT_ANNOTATED_CDS"/>
    <property type="molecule type" value="Genomic_DNA"/>
</dbReference>
<reference evidence="12" key="2">
    <citation type="submission" date="2015-02" db="UniProtKB">
        <authorList>
            <consortium name="EnsemblMetazoa"/>
        </authorList>
    </citation>
    <scope>IDENTIFICATION</scope>
</reference>
<dbReference type="InterPro" id="IPR027417">
    <property type="entry name" value="P-loop_NTPase"/>
</dbReference>
<dbReference type="PhylomeDB" id="T1JIN4"/>
<evidence type="ECO:0000256" key="4">
    <source>
        <dbReference type="ARBA" id="ARBA00022840"/>
    </source>
</evidence>
<dbReference type="InterPro" id="IPR011545">
    <property type="entry name" value="DEAD/DEAH_box_helicase_dom"/>
</dbReference>
<dbReference type="Gene3D" id="3.40.50.300">
    <property type="entry name" value="P-loop containing nucleotide triphosphate hydrolases"/>
    <property type="match status" value="2"/>
</dbReference>
<dbReference type="GO" id="GO:0005524">
    <property type="term" value="F:ATP binding"/>
    <property type="evidence" value="ECO:0007669"/>
    <property type="project" value="UniProtKB-UniRule"/>
</dbReference>
<accession>T1JIN4</accession>
<evidence type="ECO:0000256" key="6">
    <source>
        <dbReference type="PROSITE-ProRule" id="PRU00552"/>
    </source>
</evidence>
<comment type="similarity">
    <text evidence="7">Belongs to the DEAD box helicase family.</text>
</comment>
<evidence type="ECO:0000259" key="8">
    <source>
        <dbReference type="PROSITE" id="PS51019"/>
    </source>
</evidence>
<sequence length="900" mass="102210">MRRRKKGKKAVPCSGSITRTRFLGHVPGDRNIKANGQVTVSNCSIAHSTRLDSTRFELAMHDSAAFVFFIVLIVSCWKCQLAYPDGAPDRVCSNGLVPGHGRKEHGVSPYRVSASSGRYSSNKPIRVRIESLTDETFKGFVVQAQDSYGDAILDGDWRSEDGKPIRKCGAITHRDSDDKQHVTLTWTPKHGSGSVTFVATIAKTKKLYYHNIKADVVGGSYKSHKSHKFDEETRPKPVRERVPVPVRVRDPVREERLRPSASKHEWSSSAPSVFTSWSMQPHRPAAADKFSPSTAHHFFGHREEEPHFAEASPSIRFVAPPSREMKMKKGKTRKQKVVAAKCRKEVGTLISVDDASDSVDMSAWDNLFVPEPVLRALGALKYETPTNIQSLALPSAIRDRMDIVGAAETGSGKTLAFGIPLVHHILRLREEELEKRGLYALVLTPTRELAIQVKNHLKAICRFTDITVLGVMGGISRDKQERLLRKKPEIIVATPGRLWELMHQDNPHLSDVNRVPLLVIDEADRMLEPGHFTELANLLEMVNRDEEVAKRRQTFVFSATLTIVHDVPYRMKTKKKKRALTQTEKLSELMAAIGVKERAKVIDVTLKFGTTELLQEARINCANDEKDFYLYYLVVHHVGRTLVFCNSIDCVRRLNNLFTLLQRSPVCLHASMHQKQRLKNLERFSVVENGLLIATDVAARGLDIPHVDHVIHYQVPRTSETYVHRSGRTARAFNEGLSVMLIDPDETNNYRNMCRTLNRDEMLPIFPVDNVLYGKLRRTVEVARDLDRKEHRWKRLQNENNWFQKAAKDMDLELDQDDLTLNNLGDSREQSVQRKELKGLRSTLNSLLSKNVVPFRTSVRYPFQSGKLPSLDVTAREKAATIMKKEKRLQKEIFKADHRN</sequence>
<feature type="domain" description="Reelin" evidence="8">
    <location>
        <begin position="69"/>
        <end position="235"/>
    </location>
</feature>
<dbReference type="CDD" id="cd18787">
    <property type="entry name" value="SF2_C_DEAD"/>
    <property type="match status" value="1"/>
</dbReference>
<comment type="catalytic activity">
    <reaction evidence="7">
        <text>ATP + H2O = ADP + phosphate + H(+)</text>
        <dbReference type="Rhea" id="RHEA:13065"/>
        <dbReference type="ChEBI" id="CHEBI:15377"/>
        <dbReference type="ChEBI" id="CHEBI:15378"/>
        <dbReference type="ChEBI" id="CHEBI:30616"/>
        <dbReference type="ChEBI" id="CHEBI:43474"/>
        <dbReference type="ChEBI" id="CHEBI:456216"/>
        <dbReference type="EC" id="3.6.4.13"/>
    </reaction>
</comment>
<dbReference type="Proteomes" id="UP000014500">
    <property type="component" value="Unassembled WGS sequence"/>
</dbReference>
<proteinExistence type="inferred from homology"/>
<dbReference type="InterPro" id="IPR014001">
    <property type="entry name" value="Helicase_ATP-bd"/>
</dbReference>
<feature type="domain" description="Helicase C-terminal" evidence="10">
    <location>
        <begin position="627"/>
        <end position="772"/>
    </location>
</feature>
<keyword evidence="2 7" id="KW-0378">Hydrolase</keyword>
<reference evidence="13" key="1">
    <citation type="submission" date="2011-05" db="EMBL/GenBank/DDBJ databases">
        <authorList>
            <person name="Richards S.R."/>
            <person name="Qu J."/>
            <person name="Jiang H."/>
            <person name="Jhangiani S.N."/>
            <person name="Agravi P."/>
            <person name="Goodspeed R."/>
            <person name="Gross S."/>
            <person name="Mandapat C."/>
            <person name="Jackson L."/>
            <person name="Mathew T."/>
            <person name="Pu L."/>
            <person name="Thornton R."/>
            <person name="Saada N."/>
            <person name="Wilczek-Boney K.B."/>
            <person name="Lee S."/>
            <person name="Kovar C."/>
            <person name="Wu Y."/>
            <person name="Scherer S.E."/>
            <person name="Worley K.C."/>
            <person name="Muzny D.M."/>
            <person name="Gibbs R."/>
        </authorList>
    </citation>
    <scope>NUCLEOTIDE SEQUENCE</scope>
    <source>
        <strain evidence="13">Brora</strain>
    </source>
</reference>
<dbReference type="GO" id="GO:0003724">
    <property type="term" value="F:RNA helicase activity"/>
    <property type="evidence" value="ECO:0007669"/>
    <property type="project" value="UniProtKB-EC"/>
</dbReference>
<comment type="domain">
    <text evidence="7">The Q motif is unique to and characteristic of the DEAD box family of RNA helicases and controls ATP binding and hydrolysis.</text>
</comment>
<name>T1JIN4_STRMM</name>
<dbReference type="InterPro" id="IPR000629">
    <property type="entry name" value="RNA-helicase_DEAD-box_CS"/>
</dbReference>
<protein>
    <recommendedName>
        <fullName evidence="7">ATP-dependent RNA helicase</fullName>
        <ecNumber evidence="7">3.6.4.13</ecNumber>
    </recommendedName>
</protein>
<dbReference type="eggNOG" id="KOG0347">
    <property type="taxonomic scope" value="Eukaryota"/>
</dbReference>
<dbReference type="AlphaFoldDB" id="T1JIN4"/>
<evidence type="ECO:0000313" key="13">
    <source>
        <dbReference type="Proteomes" id="UP000014500"/>
    </source>
</evidence>
<dbReference type="Pfam" id="PF02014">
    <property type="entry name" value="Reeler"/>
    <property type="match status" value="1"/>
</dbReference>
<dbReference type="GO" id="GO:0003723">
    <property type="term" value="F:RNA binding"/>
    <property type="evidence" value="ECO:0007669"/>
    <property type="project" value="UniProtKB-UniRule"/>
</dbReference>
<dbReference type="InterPro" id="IPR001650">
    <property type="entry name" value="Helicase_C-like"/>
</dbReference>
<dbReference type="InterPro" id="IPR002861">
    <property type="entry name" value="Reeler_dom"/>
</dbReference>
<dbReference type="InterPro" id="IPR014014">
    <property type="entry name" value="RNA_helicase_DEAD_Q_motif"/>
</dbReference>
<feature type="domain" description="Helicase ATP-binding" evidence="9">
    <location>
        <begin position="394"/>
        <end position="579"/>
    </location>
</feature>
<evidence type="ECO:0000256" key="2">
    <source>
        <dbReference type="ARBA" id="ARBA00022801"/>
    </source>
</evidence>
<evidence type="ECO:0000256" key="1">
    <source>
        <dbReference type="ARBA" id="ARBA00022741"/>
    </source>
</evidence>
<evidence type="ECO:0000259" key="9">
    <source>
        <dbReference type="PROSITE" id="PS51192"/>
    </source>
</evidence>
<keyword evidence="3 7" id="KW-0347">Helicase</keyword>
<dbReference type="CDD" id="cd08544">
    <property type="entry name" value="Reeler"/>
    <property type="match status" value="1"/>
</dbReference>
<evidence type="ECO:0000259" key="10">
    <source>
        <dbReference type="PROSITE" id="PS51194"/>
    </source>
</evidence>
<organism evidence="12 13">
    <name type="scientific">Strigamia maritima</name>
    <name type="common">European centipede</name>
    <name type="synonym">Geophilus maritimus</name>
    <dbReference type="NCBI Taxonomy" id="126957"/>
    <lineage>
        <taxon>Eukaryota</taxon>
        <taxon>Metazoa</taxon>
        <taxon>Ecdysozoa</taxon>
        <taxon>Arthropoda</taxon>
        <taxon>Myriapoda</taxon>
        <taxon>Chilopoda</taxon>
        <taxon>Pleurostigmophora</taxon>
        <taxon>Geophilomorpha</taxon>
        <taxon>Linotaeniidae</taxon>
        <taxon>Strigamia</taxon>
    </lineage>
</organism>
<dbReference type="SMART" id="SM00490">
    <property type="entry name" value="HELICc"/>
    <property type="match status" value="1"/>
</dbReference>
<dbReference type="Pfam" id="PF00271">
    <property type="entry name" value="Helicase_C"/>
    <property type="match status" value="1"/>
</dbReference>
<dbReference type="EC" id="3.6.4.13" evidence="7"/>
<comment type="function">
    <text evidence="7">RNA helicase.</text>
</comment>
<dbReference type="PROSITE" id="PS00039">
    <property type="entry name" value="DEAD_ATP_HELICASE"/>
    <property type="match status" value="1"/>
</dbReference>
<dbReference type="PROSITE" id="PS51019">
    <property type="entry name" value="REELIN"/>
    <property type="match status" value="1"/>
</dbReference>
<dbReference type="PANTHER" id="PTHR24031">
    <property type="entry name" value="RNA HELICASE"/>
    <property type="match status" value="1"/>
</dbReference>
<evidence type="ECO:0000313" key="12">
    <source>
        <dbReference type="EnsemblMetazoa" id="SMAR013715-PA"/>
    </source>
</evidence>
<keyword evidence="13" id="KW-1185">Reference proteome</keyword>
<evidence type="ECO:0000256" key="3">
    <source>
        <dbReference type="ARBA" id="ARBA00022806"/>
    </source>
</evidence>
<dbReference type="GO" id="GO:0016787">
    <property type="term" value="F:hydrolase activity"/>
    <property type="evidence" value="ECO:0007669"/>
    <property type="project" value="UniProtKB-KW"/>
</dbReference>
<dbReference type="PROSITE" id="PS51195">
    <property type="entry name" value="Q_MOTIF"/>
    <property type="match status" value="1"/>
</dbReference>
<dbReference type="PROSITE" id="PS51194">
    <property type="entry name" value="HELICASE_CTER"/>
    <property type="match status" value="1"/>
</dbReference>
<keyword evidence="5 7" id="KW-0694">RNA-binding</keyword>
<keyword evidence="1 7" id="KW-0547">Nucleotide-binding</keyword>
<evidence type="ECO:0000256" key="5">
    <source>
        <dbReference type="ARBA" id="ARBA00022884"/>
    </source>
</evidence>
<feature type="domain" description="DEAD-box RNA helicase Q" evidence="11">
    <location>
        <begin position="362"/>
        <end position="390"/>
    </location>
</feature>
<dbReference type="STRING" id="126957.T1JIN4"/>
<evidence type="ECO:0000259" key="11">
    <source>
        <dbReference type="PROSITE" id="PS51195"/>
    </source>
</evidence>
<dbReference type="EnsemblMetazoa" id="SMAR013715-RA">
    <property type="protein sequence ID" value="SMAR013715-PA"/>
    <property type="gene ID" value="SMAR013715"/>
</dbReference>
<dbReference type="SUPFAM" id="SSF52540">
    <property type="entry name" value="P-loop containing nucleoside triphosphate hydrolases"/>
    <property type="match status" value="1"/>
</dbReference>
<dbReference type="HOGENOM" id="CLU_322014_0_0_1"/>
<dbReference type="PROSITE" id="PS51192">
    <property type="entry name" value="HELICASE_ATP_BIND_1"/>
    <property type="match status" value="1"/>
</dbReference>
<feature type="short sequence motif" description="Q motif" evidence="6">
    <location>
        <begin position="362"/>
        <end position="390"/>
    </location>
</feature>
<dbReference type="Gene3D" id="2.60.40.4060">
    <property type="entry name" value="Reeler domain"/>
    <property type="match status" value="1"/>
</dbReference>
<evidence type="ECO:0000256" key="7">
    <source>
        <dbReference type="RuleBase" id="RU365068"/>
    </source>
</evidence>